<keyword evidence="1" id="KW-1133">Transmembrane helix</keyword>
<feature type="transmembrane region" description="Helical" evidence="1">
    <location>
        <begin position="233"/>
        <end position="254"/>
    </location>
</feature>
<dbReference type="Pfam" id="PF24800">
    <property type="entry name" value="DUF7702"/>
    <property type="match status" value="1"/>
</dbReference>
<feature type="domain" description="DUF7702" evidence="2">
    <location>
        <begin position="4"/>
        <end position="257"/>
    </location>
</feature>
<accession>A0A9P3G4Q8</accession>
<feature type="transmembrane region" description="Helical" evidence="1">
    <location>
        <begin position="185"/>
        <end position="213"/>
    </location>
</feature>
<evidence type="ECO:0000313" key="4">
    <source>
        <dbReference type="Proteomes" id="UP000703269"/>
    </source>
</evidence>
<evidence type="ECO:0000259" key="2">
    <source>
        <dbReference type="Pfam" id="PF24800"/>
    </source>
</evidence>
<dbReference type="EMBL" id="BPQB01000007">
    <property type="protein sequence ID" value="GJE87824.1"/>
    <property type="molecule type" value="Genomic_DNA"/>
</dbReference>
<keyword evidence="4" id="KW-1185">Reference proteome</keyword>
<dbReference type="OrthoDB" id="2560628at2759"/>
<organism evidence="3 4">
    <name type="scientific">Phanerochaete sordida</name>
    <dbReference type="NCBI Taxonomy" id="48140"/>
    <lineage>
        <taxon>Eukaryota</taxon>
        <taxon>Fungi</taxon>
        <taxon>Dikarya</taxon>
        <taxon>Basidiomycota</taxon>
        <taxon>Agaricomycotina</taxon>
        <taxon>Agaricomycetes</taxon>
        <taxon>Polyporales</taxon>
        <taxon>Phanerochaetaceae</taxon>
        <taxon>Phanerochaete</taxon>
    </lineage>
</organism>
<dbReference type="Proteomes" id="UP000703269">
    <property type="component" value="Unassembled WGS sequence"/>
</dbReference>
<evidence type="ECO:0000256" key="1">
    <source>
        <dbReference type="SAM" id="Phobius"/>
    </source>
</evidence>
<sequence length="323" mass="34761">MVHLDSRGIVAAIEIVVYVPLAFLSVALLFKYGFKREGWIYLLILSIIRVAGGITHIIAENQANPSTNLQIMVMIFETAGLSPLLEATVGFLSIVKQSAFDDGHPLHKGMRLLGLLATVALVLTVIGGEKIGQNTTNGNTSEINSGNTFRHIGVILFAVQFGLNVLVTFYMWGHIHMIMKHRRTLLKAITFSLPFLGVRVLYSVLSAFAPLGIPGVDSGSPSLAKFNSQHGDFGIWLIMSPVMELIVIALYVAVGLATPLQNDYAIGRSGSPAEDTTRLYPSAYAPNATHGPSSSSVFAKPANQYAFTDGSAYAPHAPYPYAA</sequence>
<dbReference type="PANTHER" id="PTHR42109:SF2">
    <property type="entry name" value="INTEGRAL MEMBRANE PROTEIN"/>
    <property type="match status" value="1"/>
</dbReference>
<dbReference type="PANTHER" id="PTHR42109">
    <property type="entry name" value="UNPLACED GENOMIC SCAFFOLD UM_SCAF_CONTIG_1.265, WHOLE GENOME SHOTGUN SEQUENCE"/>
    <property type="match status" value="1"/>
</dbReference>
<protein>
    <recommendedName>
        <fullName evidence="2">DUF7702 domain-containing protein</fullName>
    </recommendedName>
</protein>
<feature type="transmembrane region" description="Helical" evidence="1">
    <location>
        <begin position="6"/>
        <end position="30"/>
    </location>
</feature>
<gene>
    <name evidence="3" type="ORF">PsYK624_039070</name>
</gene>
<reference evidence="3 4" key="1">
    <citation type="submission" date="2021-08" db="EMBL/GenBank/DDBJ databases">
        <title>Draft Genome Sequence of Phanerochaete sordida strain YK-624.</title>
        <authorList>
            <person name="Mori T."/>
            <person name="Dohra H."/>
            <person name="Suzuki T."/>
            <person name="Kawagishi H."/>
            <person name="Hirai H."/>
        </authorList>
    </citation>
    <scope>NUCLEOTIDE SEQUENCE [LARGE SCALE GENOMIC DNA]</scope>
    <source>
        <strain evidence="3 4">YK-624</strain>
    </source>
</reference>
<evidence type="ECO:0000313" key="3">
    <source>
        <dbReference type="EMBL" id="GJE87824.1"/>
    </source>
</evidence>
<feature type="transmembrane region" description="Helical" evidence="1">
    <location>
        <begin position="152"/>
        <end position="173"/>
    </location>
</feature>
<keyword evidence="1" id="KW-0812">Transmembrane</keyword>
<feature type="transmembrane region" description="Helical" evidence="1">
    <location>
        <begin position="112"/>
        <end position="132"/>
    </location>
</feature>
<name>A0A9P3G4Q8_9APHY</name>
<feature type="transmembrane region" description="Helical" evidence="1">
    <location>
        <begin position="39"/>
        <end position="59"/>
    </location>
</feature>
<proteinExistence type="predicted"/>
<keyword evidence="1" id="KW-0472">Membrane</keyword>
<feature type="transmembrane region" description="Helical" evidence="1">
    <location>
        <begin position="71"/>
        <end position="92"/>
    </location>
</feature>
<comment type="caution">
    <text evidence="3">The sequence shown here is derived from an EMBL/GenBank/DDBJ whole genome shotgun (WGS) entry which is preliminary data.</text>
</comment>
<dbReference type="AlphaFoldDB" id="A0A9P3G4Q8"/>
<dbReference type="InterPro" id="IPR056119">
    <property type="entry name" value="DUF7702"/>
</dbReference>